<feature type="domain" description="POP1 C-terminal" evidence="7">
    <location>
        <begin position="757"/>
        <end position="847"/>
    </location>
</feature>
<dbReference type="PANTHER" id="PTHR22731:SF3">
    <property type="entry name" value="RIBONUCLEASES P_MRP PROTEIN SUBUNIT POP1"/>
    <property type="match status" value="1"/>
</dbReference>
<feature type="region of interest" description="Disordered" evidence="4">
    <location>
        <begin position="1"/>
        <end position="20"/>
    </location>
</feature>
<comment type="caution">
    <text evidence="8">The sequence shown here is derived from an EMBL/GenBank/DDBJ whole genome shotgun (WGS) entry which is preliminary data.</text>
</comment>
<feature type="compositionally biased region" description="Basic and acidic residues" evidence="4">
    <location>
        <begin position="245"/>
        <end position="258"/>
    </location>
</feature>
<evidence type="ECO:0000313" key="9">
    <source>
        <dbReference type="Proteomes" id="UP000187406"/>
    </source>
</evidence>
<dbReference type="FunCoup" id="A0A1Q3CSL8">
    <property type="interactions" value="2639"/>
</dbReference>
<dbReference type="GO" id="GO:0001682">
    <property type="term" value="P:tRNA 5'-leader removal"/>
    <property type="evidence" value="ECO:0007669"/>
    <property type="project" value="InterPro"/>
</dbReference>
<name>A0A1Q3CSL8_CEPFO</name>
<evidence type="ECO:0000313" key="8">
    <source>
        <dbReference type="EMBL" id="GAV83063.1"/>
    </source>
</evidence>
<evidence type="ECO:0000259" key="5">
    <source>
        <dbReference type="Pfam" id="PF06978"/>
    </source>
</evidence>
<accession>A0A1Q3CSL8</accession>
<evidence type="ECO:0000259" key="7">
    <source>
        <dbReference type="Pfam" id="PF22770"/>
    </source>
</evidence>
<reference evidence="9" key="1">
    <citation type="submission" date="2016-04" db="EMBL/GenBank/DDBJ databases">
        <title>Cephalotus genome sequencing.</title>
        <authorList>
            <person name="Fukushima K."/>
            <person name="Hasebe M."/>
            <person name="Fang X."/>
        </authorList>
    </citation>
    <scope>NUCLEOTIDE SEQUENCE [LARGE SCALE GENOMIC DNA]</scope>
    <source>
        <strain evidence="9">cv. St1</strain>
    </source>
</reference>
<dbReference type="InterPro" id="IPR039182">
    <property type="entry name" value="Pop1"/>
</dbReference>
<feature type="region of interest" description="Disordered" evidence="4">
    <location>
        <begin position="242"/>
        <end position="261"/>
    </location>
</feature>
<organism evidence="8 9">
    <name type="scientific">Cephalotus follicularis</name>
    <name type="common">Albany pitcher plant</name>
    <dbReference type="NCBI Taxonomy" id="3775"/>
    <lineage>
        <taxon>Eukaryota</taxon>
        <taxon>Viridiplantae</taxon>
        <taxon>Streptophyta</taxon>
        <taxon>Embryophyta</taxon>
        <taxon>Tracheophyta</taxon>
        <taxon>Spermatophyta</taxon>
        <taxon>Magnoliopsida</taxon>
        <taxon>eudicotyledons</taxon>
        <taxon>Gunneridae</taxon>
        <taxon>Pentapetalae</taxon>
        <taxon>rosids</taxon>
        <taxon>fabids</taxon>
        <taxon>Oxalidales</taxon>
        <taxon>Cephalotaceae</taxon>
        <taxon>Cephalotus</taxon>
    </lineage>
</organism>
<feature type="compositionally biased region" description="Basic residues" evidence="4">
    <location>
        <begin position="65"/>
        <end position="74"/>
    </location>
</feature>
<dbReference type="PANTHER" id="PTHR22731">
    <property type="entry name" value="RIBONUCLEASES P/MRP PROTEIN SUBUNIT POP1"/>
    <property type="match status" value="1"/>
</dbReference>
<dbReference type="GO" id="GO:0005655">
    <property type="term" value="C:nucleolar ribonuclease P complex"/>
    <property type="evidence" value="ECO:0007669"/>
    <property type="project" value="InterPro"/>
</dbReference>
<feature type="region of interest" description="Disordered" evidence="4">
    <location>
        <begin position="601"/>
        <end position="623"/>
    </location>
</feature>
<dbReference type="STRING" id="3775.A0A1Q3CSL8"/>
<dbReference type="Pfam" id="PF06978">
    <property type="entry name" value="POP1_N"/>
    <property type="match status" value="1"/>
</dbReference>
<dbReference type="OrthoDB" id="442863at2759"/>
<comment type="subcellular location">
    <subcellularLocation>
        <location evidence="1">Nucleus</location>
    </subcellularLocation>
</comment>
<keyword evidence="3" id="KW-0539">Nucleus</keyword>
<dbReference type="InterPro" id="IPR009723">
    <property type="entry name" value="Pop1_N"/>
</dbReference>
<feature type="region of interest" description="Disordered" evidence="4">
    <location>
        <begin position="48"/>
        <end position="92"/>
    </location>
</feature>
<protein>
    <submittedName>
        <fullName evidence="8">POP1 domain-containing protein/POPLD domain-containing protein</fullName>
    </submittedName>
</protein>
<dbReference type="InParanoid" id="A0A1Q3CSL8"/>
<dbReference type="Pfam" id="PF08170">
    <property type="entry name" value="POPLD"/>
    <property type="match status" value="1"/>
</dbReference>
<evidence type="ECO:0000256" key="4">
    <source>
        <dbReference type="SAM" id="MobiDB-lite"/>
    </source>
</evidence>
<keyword evidence="9" id="KW-1185">Reference proteome</keyword>
<feature type="domain" description="POPLD" evidence="6">
    <location>
        <begin position="505"/>
        <end position="581"/>
    </location>
</feature>
<dbReference type="InterPro" id="IPR012590">
    <property type="entry name" value="POPLD_dom"/>
</dbReference>
<evidence type="ECO:0000256" key="3">
    <source>
        <dbReference type="ARBA" id="ARBA00023242"/>
    </source>
</evidence>
<feature type="domain" description="Pop1 N-terminal" evidence="5">
    <location>
        <begin position="121"/>
        <end position="178"/>
    </location>
</feature>
<dbReference type="AlphaFoldDB" id="A0A1Q3CSL8"/>
<dbReference type="InterPro" id="IPR055079">
    <property type="entry name" value="POP1_C"/>
</dbReference>
<dbReference type="GO" id="GO:0000172">
    <property type="term" value="C:ribonuclease MRP complex"/>
    <property type="evidence" value="ECO:0007669"/>
    <property type="project" value="InterPro"/>
</dbReference>
<keyword evidence="2" id="KW-0819">tRNA processing</keyword>
<dbReference type="EMBL" id="BDDD01002783">
    <property type="protein sequence ID" value="GAV83063.1"/>
    <property type="molecule type" value="Genomic_DNA"/>
</dbReference>
<sequence>MSTGGSKKAQVSTDPPRKINVHKFVESRASELESLHSIVSNQVNNDFRSKRNKRRRTTSFNDRVAKKRHRKRQKLGVADKINALASDKDGEKVPRRIRRRIELRKNPSNGFCTSGDGTKRLRTHLWHAKRFKMTKLWGFYLPLGLQGRGRGSRALLRWFKHGVLVHDASYHVAIQLEGSEDSLMSVLQMVLVPSPSVQHEDTSRFVSSGAIYGSAMLHQVGGPHSQSIAPVIYMWRPFDQQTGEDDSHDHNAVEHNEPPRMGSNSSFRQVWVWIHISAYSEGYDALKFCCQKQTDEKGTVIKCFSREGQLAKLEVFGSKASQVLQKILKPFMCVSENFLEFKKCSVPEADGETQSRKSSIENEEHLPSDAILSLTVWDPRAVPKNMIGDVSMLALTRILEAEGKEHAASSGIFDKNNELQISSLSNSKGCNIFSDNKNLWDALFGVNPPLEENVICMQKQHQRMDFFCLDGPKSGMLKPSTEVQCARSCPIMLIRNNDQKGSHIGWSIILPLSWVKVFWISLVSNGVHAIGLREKHWIAGDVGLPYFPSDFPDCNAYSSFMSSEAAASHQEAEKRPLASRPFKVPIPPPWDSVRAAFDKRTTGEQENAISTEKDMADGNSSSDTTGNCAIPSFGHRHRLFREIFLRTSSALTDYMNETHSEQLVLFPQVPNSKTSFLKIMKDGSKISRGQNEISQIYYDHKICFIRVLLYAVKEGVFEEGAVVCAPHLNDISLLTSRSESIDSGFQIPQSSVRSYFKEQSSGKWELQIPEDPALRKSHRWPIGFVTTGFVRGSKKPAAEAFCEAVLLARLREEQWNEMPVMHQRKEIYVLVRNLRSSAYRLALATIVLEQQNEDVRYM</sequence>
<feature type="compositionally biased region" description="Polar residues" evidence="4">
    <location>
        <begin position="1"/>
        <end position="13"/>
    </location>
</feature>
<gene>
    <name evidence="8" type="ORF">CFOL_v3_26514</name>
</gene>
<dbReference type="Pfam" id="PF22770">
    <property type="entry name" value="POP1_C"/>
    <property type="match status" value="1"/>
</dbReference>
<evidence type="ECO:0000259" key="6">
    <source>
        <dbReference type="Pfam" id="PF08170"/>
    </source>
</evidence>
<proteinExistence type="predicted"/>
<evidence type="ECO:0000256" key="2">
    <source>
        <dbReference type="ARBA" id="ARBA00022694"/>
    </source>
</evidence>
<evidence type="ECO:0000256" key="1">
    <source>
        <dbReference type="ARBA" id="ARBA00004123"/>
    </source>
</evidence>
<dbReference type="Proteomes" id="UP000187406">
    <property type="component" value="Unassembled WGS sequence"/>
</dbReference>